<feature type="domain" description="Protein kinase" evidence="18">
    <location>
        <begin position="339"/>
        <end position="614"/>
    </location>
</feature>
<evidence type="ECO:0000256" key="6">
    <source>
        <dbReference type="ARBA" id="ARBA00022737"/>
    </source>
</evidence>
<dbReference type="Gene3D" id="3.30.430.20">
    <property type="entry name" value="Gnk2 domain, C-X8-C-X2-C motif"/>
    <property type="match status" value="4"/>
</dbReference>
<feature type="transmembrane region" description="Helical" evidence="16">
    <location>
        <begin position="277"/>
        <end position="299"/>
    </location>
</feature>
<dbReference type="Proteomes" id="UP000295252">
    <property type="component" value="Chromosome IV"/>
</dbReference>
<dbReference type="InterPro" id="IPR038408">
    <property type="entry name" value="GNK2_sf"/>
</dbReference>
<comment type="subcellular location">
    <subcellularLocation>
        <location evidence="1">Membrane</location>
        <topology evidence="1">Single-pass membrane protein</topology>
    </subcellularLocation>
</comment>
<name>A0A068TUT9_COFCA</name>
<feature type="binding site" evidence="14">
    <location>
        <position position="1018"/>
    </location>
    <ligand>
        <name>ATP</name>
        <dbReference type="ChEBI" id="CHEBI:30616"/>
    </ligand>
</feature>
<dbReference type="PANTHER" id="PTHR27002:SF1019">
    <property type="entry name" value="CYSTEINE-RICH RECEPTOR-LIKE PROTEIN KINASE 10"/>
    <property type="match status" value="1"/>
</dbReference>
<evidence type="ECO:0000256" key="13">
    <source>
        <dbReference type="ARBA" id="ARBA00023180"/>
    </source>
</evidence>
<dbReference type="GO" id="GO:0005886">
    <property type="term" value="C:plasma membrane"/>
    <property type="evidence" value="ECO:0007669"/>
    <property type="project" value="TreeGrafter"/>
</dbReference>
<keyword evidence="4 16" id="KW-0812">Transmembrane</keyword>
<dbReference type="FunFam" id="3.30.200.20:FF:000727">
    <property type="entry name" value="Cysteine-rich RLK (RECEPTOR-like protein kinase) 23"/>
    <property type="match status" value="2"/>
</dbReference>
<evidence type="ECO:0000256" key="15">
    <source>
        <dbReference type="SAM" id="MobiDB-lite"/>
    </source>
</evidence>
<reference evidence="21" key="1">
    <citation type="journal article" date="2014" name="Science">
        <title>The coffee genome provides insight into the convergent evolution of caffeine biosynthesis.</title>
        <authorList>
            <person name="Denoeud F."/>
            <person name="Carretero-Paulet L."/>
            <person name="Dereeper A."/>
            <person name="Droc G."/>
            <person name="Guyot R."/>
            <person name="Pietrella M."/>
            <person name="Zheng C."/>
            <person name="Alberti A."/>
            <person name="Anthony F."/>
            <person name="Aprea G."/>
            <person name="Aury J.M."/>
            <person name="Bento P."/>
            <person name="Bernard M."/>
            <person name="Bocs S."/>
            <person name="Campa C."/>
            <person name="Cenci A."/>
            <person name="Combes M.C."/>
            <person name="Crouzillat D."/>
            <person name="Da Silva C."/>
            <person name="Daddiego L."/>
            <person name="De Bellis F."/>
            <person name="Dussert S."/>
            <person name="Garsmeur O."/>
            <person name="Gayraud T."/>
            <person name="Guignon V."/>
            <person name="Jahn K."/>
            <person name="Jamilloux V."/>
            <person name="Joet T."/>
            <person name="Labadie K."/>
            <person name="Lan T."/>
            <person name="Leclercq J."/>
            <person name="Lepelley M."/>
            <person name="Leroy T."/>
            <person name="Li L.T."/>
            <person name="Librado P."/>
            <person name="Lopez L."/>
            <person name="Munoz A."/>
            <person name="Noel B."/>
            <person name="Pallavicini A."/>
            <person name="Perrotta G."/>
            <person name="Poncet V."/>
            <person name="Pot D."/>
            <person name="Priyono X."/>
            <person name="Rigoreau M."/>
            <person name="Rouard M."/>
            <person name="Rozas J."/>
            <person name="Tranchant-Dubreuil C."/>
            <person name="VanBuren R."/>
            <person name="Zhang Q."/>
            <person name="Andrade A.C."/>
            <person name="Argout X."/>
            <person name="Bertrand B."/>
            <person name="de Kochko A."/>
            <person name="Graziosi G."/>
            <person name="Henry R.J."/>
            <person name="Jayarama X."/>
            <person name="Ming R."/>
            <person name="Nagai C."/>
            <person name="Rounsley S."/>
            <person name="Sankoff D."/>
            <person name="Giuliano G."/>
            <person name="Albert V.A."/>
            <person name="Wincker P."/>
            <person name="Lashermes P."/>
        </authorList>
    </citation>
    <scope>NUCLEOTIDE SEQUENCE [LARGE SCALE GENOMIC DNA]</scope>
    <source>
        <strain evidence="21">cv. DH200-94</strain>
    </source>
</reference>
<evidence type="ECO:0000256" key="16">
    <source>
        <dbReference type="SAM" id="Phobius"/>
    </source>
</evidence>
<feature type="transmembrane region" description="Helical" evidence="16">
    <location>
        <begin position="928"/>
        <end position="951"/>
    </location>
</feature>
<evidence type="ECO:0000256" key="1">
    <source>
        <dbReference type="ARBA" id="ARBA00004167"/>
    </source>
</evidence>
<dbReference type="GO" id="GO:0009751">
    <property type="term" value="P:response to salicylic acid"/>
    <property type="evidence" value="ECO:0007669"/>
    <property type="project" value="UniProtKB-ARBA"/>
</dbReference>
<dbReference type="OMA" id="MIVMCEN"/>
<evidence type="ECO:0000256" key="17">
    <source>
        <dbReference type="SAM" id="SignalP"/>
    </source>
</evidence>
<feature type="binding site" evidence="14">
    <location>
        <position position="367"/>
    </location>
    <ligand>
        <name>ATP</name>
        <dbReference type="ChEBI" id="CHEBI:30616"/>
    </ligand>
</feature>
<evidence type="ECO:0000256" key="5">
    <source>
        <dbReference type="ARBA" id="ARBA00022729"/>
    </source>
</evidence>
<feature type="domain" description="Gnk2-homologous" evidence="19">
    <location>
        <begin position="671"/>
        <end position="780"/>
    </location>
</feature>
<keyword evidence="21" id="KW-1185">Reference proteome</keyword>
<evidence type="ECO:0000256" key="2">
    <source>
        <dbReference type="ARBA" id="ARBA00022527"/>
    </source>
</evidence>
<evidence type="ECO:0000313" key="21">
    <source>
        <dbReference type="Proteomes" id="UP000295252"/>
    </source>
</evidence>
<dbReference type="SMART" id="SM00220">
    <property type="entry name" value="S_TKc"/>
    <property type="match status" value="2"/>
</dbReference>
<dbReference type="Pfam" id="PF01657">
    <property type="entry name" value="Stress-antifung"/>
    <property type="match status" value="4"/>
</dbReference>
<evidence type="ECO:0000256" key="4">
    <source>
        <dbReference type="ARBA" id="ARBA00022692"/>
    </source>
</evidence>
<dbReference type="PROSITE" id="PS00107">
    <property type="entry name" value="PROTEIN_KINASE_ATP"/>
    <property type="match status" value="2"/>
</dbReference>
<feature type="domain" description="Gnk2-homologous" evidence="19">
    <location>
        <begin position="27"/>
        <end position="132"/>
    </location>
</feature>
<dbReference type="FunFam" id="1.10.510.10:FF:000129">
    <property type="entry name" value="cysteine-rich receptor-like protein kinase 10"/>
    <property type="match status" value="2"/>
</dbReference>
<dbReference type="GO" id="GO:0042742">
    <property type="term" value="P:defense response to bacterium"/>
    <property type="evidence" value="ECO:0007669"/>
    <property type="project" value="UniProtKB-ARBA"/>
</dbReference>
<keyword evidence="13" id="KW-0325">Glycoprotein</keyword>
<sequence length="1313" mass="146116">MIPRSLFRLCCILGFLSFSKRVTSLTFLARSCQNTTYNPKANSAYSASLNFLLSSLSSNASHTINGFYNSTAGHNISDKIYGLFLCRGDLSSDICERCVADASNRILKLCSDEKTAIVWYDECLLRYSNESMFSRGDASFGINFLSRQNVTRPDLFNPLLLNLMNNVTNRAANDGSGKKFAVEEANFSSFQRLYTLAQCTPDLSSFDCMACLSNAVSNLPSCCYNRQGGRVVYPSCNVRYELYRFYNIVTAASNLPPLLPWSTPSSSKEKGQNSREVVIAIVVPIIVSVFLFFVALFLLRRRLRKRSDRVVEATGGSEILDAESLQYNLNEIQAATNNFSACNRIGEGGSGCVYKGTLHNGQDVAVKRLSTSSLQGFEEFRNEIVLVANLHHRNLVRLLGYCFHGEEKLLIYEFVPNKSLDYFLFDPERQPVLDWSRRYNIIGGLAKGLLYLHEDSRLRIVHRDLKASNVLLDESMNPKIADFGLARICAVDQSEGSTSKIAGTYGYMAPEYAMRGQFSVKSDVFSFGVLVLEIISGKRSGSFHESDSAEDLLSYAWKQWRDGAPVALLDRNVGDSSSRNEVIQCIHIGLLCVQEDAEQRPNMAAVVLMLNSYSATMPSPNQPPILFPFIIIKKKRCRPSCCLKIYCICVACFVYLLLRPEHKIIVTPIRLILDKRCDNTDLIIAANSTYQSNLNFLLTTLSSNASRAANGFYNLTSGGIPQDISNTAYGLFLCRGDVSSDVCQKCVSRACREALELCPDQKTAIFWYDKCLLRYSSESIFSRLDVSVVITQYASLNVSDTDRFNQVLLSTMDEIARRASNLDSGNYFAVQEAKFSDFQSLYALGQCTPDLSGADCHSCLRDAISVLPSCCLSRLGARILLPSCNIRFENWRYYNISTPAPPSPPLPPPSGPPPASSKGKKRQISTRIIVGIVAAFLIASVLFILVCCFVASRSRKRYKTIAKNADGIDISTIEPLHYNLSDIQSATNIFDRDNRIGEGGFGSVYKGTLPNGQEIAVKRLSRSSTQGADEFKNEILFPTILLVAKLQHRNLVRVLGYCVQGEEKALIYELVPNRSLDYFLFGTEKQQTLDWSTRHKIIKGIARGLLYLHEDSRLRIIHRDLKASNVLLDANMNPKIADFGMARLFAVDQTKGSTSKIAGTFGYMPPEYVLHGHFSVKSDVFSFGVLVLEIVSGQKNSSFNQSNNADGLLSYAWKQWMNGTPLALVDPNIADLCAREEVIRRIHIGLLCDQEDAEERPNMATVVLMLNSSSHTMPTPSRPAFFVSSGTEGWRKEQLEADEGPVNEASITELSPR</sequence>
<dbReference type="STRING" id="49390.A0A068TUT9"/>
<feature type="signal peptide" evidence="17">
    <location>
        <begin position="1"/>
        <end position="24"/>
    </location>
</feature>
<feature type="domain" description="Gnk2-homologous" evidence="19">
    <location>
        <begin position="786"/>
        <end position="893"/>
    </location>
</feature>
<dbReference type="Pfam" id="PF07714">
    <property type="entry name" value="PK_Tyr_Ser-Thr"/>
    <property type="match status" value="2"/>
</dbReference>
<feature type="region of interest" description="Disordered" evidence="15">
    <location>
        <begin position="1293"/>
        <end position="1313"/>
    </location>
</feature>
<evidence type="ECO:0000256" key="9">
    <source>
        <dbReference type="ARBA" id="ARBA00022840"/>
    </source>
</evidence>
<feature type="transmembrane region" description="Helical" evidence="16">
    <location>
        <begin position="641"/>
        <end position="658"/>
    </location>
</feature>
<dbReference type="OrthoDB" id="688481at2759"/>
<dbReference type="InterPro" id="IPR002902">
    <property type="entry name" value="GNK2"/>
</dbReference>
<dbReference type="PANTHER" id="PTHR27002">
    <property type="entry name" value="RECEPTOR-LIKE SERINE/THREONINE-PROTEIN KINASE SD1-8"/>
    <property type="match status" value="1"/>
</dbReference>
<keyword evidence="5 17" id="KW-0732">Signal</keyword>
<dbReference type="FunFam" id="3.30.430.20:FF:000002">
    <property type="entry name" value="Cysteine-rich receptor-like protein kinase 10"/>
    <property type="match status" value="2"/>
</dbReference>
<dbReference type="PhylomeDB" id="A0A068TUT9"/>
<dbReference type="GO" id="GO:0004674">
    <property type="term" value="F:protein serine/threonine kinase activity"/>
    <property type="evidence" value="ECO:0007669"/>
    <property type="project" value="UniProtKB-KW"/>
</dbReference>
<dbReference type="SUPFAM" id="SSF56112">
    <property type="entry name" value="Protein kinase-like (PK-like)"/>
    <property type="match status" value="2"/>
</dbReference>
<evidence type="ECO:0000256" key="11">
    <source>
        <dbReference type="ARBA" id="ARBA00023136"/>
    </source>
</evidence>
<evidence type="ECO:0000256" key="7">
    <source>
        <dbReference type="ARBA" id="ARBA00022741"/>
    </source>
</evidence>
<dbReference type="EMBL" id="HG739088">
    <property type="protein sequence ID" value="CDO99704.1"/>
    <property type="molecule type" value="Genomic_DNA"/>
</dbReference>
<feature type="domain" description="Gnk2-homologous" evidence="19">
    <location>
        <begin position="138"/>
        <end position="245"/>
    </location>
</feature>
<dbReference type="InterPro" id="IPR000719">
    <property type="entry name" value="Prot_kinase_dom"/>
</dbReference>
<evidence type="ECO:0000256" key="8">
    <source>
        <dbReference type="ARBA" id="ARBA00022777"/>
    </source>
</evidence>
<dbReference type="PROSITE" id="PS00108">
    <property type="entry name" value="PROTEIN_KINASE_ST"/>
    <property type="match status" value="2"/>
</dbReference>
<keyword evidence="8" id="KW-0418">Kinase</keyword>
<feature type="compositionally biased region" description="Pro residues" evidence="15">
    <location>
        <begin position="901"/>
        <end position="915"/>
    </location>
</feature>
<evidence type="ECO:0000259" key="18">
    <source>
        <dbReference type="PROSITE" id="PS50011"/>
    </source>
</evidence>
<dbReference type="Gene3D" id="3.30.200.20">
    <property type="entry name" value="Phosphorylase Kinase, domain 1"/>
    <property type="match status" value="2"/>
</dbReference>
<dbReference type="InterPro" id="IPR008271">
    <property type="entry name" value="Ser/Thr_kinase_AS"/>
</dbReference>
<dbReference type="InterPro" id="IPR017441">
    <property type="entry name" value="Protein_kinase_ATP_BS"/>
</dbReference>
<keyword evidence="7 14" id="KW-0547">Nucleotide-binding</keyword>
<dbReference type="GO" id="GO:0005524">
    <property type="term" value="F:ATP binding"/>
    <property type="evidence" value="ECO:0007669"/>
    <property type="project" value="UniProtKB-UniRule"/>
</dbReference>
<feature type="region of interest" description="Disordered" evidence="15">
    <location>
        <begin position="901"/>
        <end position="920"/>
    </location>
</feature>
<evidence type="ECO:0000256" key="10">
    <source>
        <dbReference type="ARBA" id="ARBA00022989"/>
    </source>
</evidence>
<evidence type="ECO:0000256" key="14">
    <source>
        <dbReference type="PROSITE-ProRule" id="PRU10141"/>
    </source>
</evidence>
<feature type="domain" description="Protein kinase" evidence="18">
    <location>
        <begin position="990"/>
        <end position="1274"/>
    </location>
</feature>
<feature type="chain" id="PRO_5001657100" description="Cysteine-rich receptor-like protein kinase 10" evidence="17">
    <location>
        <begin position="25"/>
        <end position="1313"/>
    </location>
</feature>
<protein>
    <recommendedName>
        <fullName evidence="22">Cysteine-rich receptor-like protein kinase 10</fullName>
    </recommendedName>
</protein>
<keyword evidence="11 16" id="KW-0472">Membrane</keyword>
<evidence type="ECO:0008006" key="22">
    <source>
        <dbReference type="Google" id="ProtNLM"/>
    </source>
</evidence>
<dbReference type="InterPro" id="IPR011009">
    <property type="entry name" value="Kinase-like_dom_sf"/>
</dbReference>
<dbReference type="Gramene" id="CDO99704">
    <property type="protein sequence ID" value="CDO99704"/>
    <property type="gene ID" value="GSCOC_T00029377001"/>
</dbReference>
<dbReference type="CDD" id="cd23509">
    <property type="entry name" value="Gnk2-like"/>
    <property type="match status" value="4"/>
</dbReference>
<proteinExistence type="predicted"/>
<dbReference type="CDD" id="cd14066">
    <property type="entry name" value="STKc_IRAK"/>
    <property type="match status" value="2"/>
</dbReference>
<evidence type="ECO:0000256" key="3">
    <source>
        <dbReference type="ARBA" id="ARBA00022679"/>
    </source>
</evidence>
<dbReference type="FunFam" id="3.30.430.20:FF:000003">
    <property type="entry name" value="Cysteine-rich RLK (RECEPTOR-like protein kinase) 10"/>
    <property type="match status" value="2"/>
</dbReference>
<keyword evidence="6" id="KW-0677">Repeat</keyword>
<dbReference type="InParanoid" id="A0A068TUT9"/>
<dbReference type="Gene3D" id="1.10.510.10">
    <property type="entry name" value="Transferase(Phosphotransferase) domain 1"/>
    <property type="match status" value="2"/>
</dbReference>
<evidence type="ECO:0000313" key="20">
    <source>
        <dbReference type="EMBL" id="CDO99704.1"/>
    </source>
</evidence>
<keyword evidence="12" id="KW-0675">Receptor</keyword>
<keyword evidence="9 14" id="KW-0067">ATP-binding</keyword>
<keyword evidence="2" id="KW-0723">Serine/threonine-protein kinase</keyword>
<evidence type="ECO:0000259" key="19">
    <source>
        <dbReference type="PROSITE" id="PS51473"/>
    </source>
</evidence>
<evidence type="ECO:0000256" key="12">
    <source>
        <dbReference type="ARBA" id="ARBA00023170"/>
    </source>
</evidence>
<accession>A0A068TUT9</accession>
<gene>
    <name evidence="20" type="ORF">GSCOC_T00029377001</name>
</gene>
<keyword evidence="3" id="KW-0808">Transferase</keyword>
<dbReference type="PROSITE" id="PS51473">
    <property type="entry name" value="GNK2"/>
    <property type="match status" value="4"/>
</dbReference>
<dbReference type="PROSITE" id="PS50011">
    <property type="entry name" value="PROTEIN_KINASE_DOM"/>
    <property type="match status" value="2"/>
</dbReference>
<organism evidence="20 21">
    <name type="scientific">Coffea canephora</name>
    <name type="common">Robusta coffee</name>
    <dbReference type="NCBI Taxonomy" id="49390"/>
    <lineage>
        <taxon>Eukaryota</taxon>
        <taxon>Viridiplantae</taxon>
        <taxon>Streptophyta</taxon>
        <taxon>Embryophyta</taxon>
        <taxon>Tracheophyta</taxon>
        <taxon>Spermatophyta</taxon>
        <taxon>Magnoliopsida</taxon>
        <taxon>eudicotyledons</taxon>
        <taxon>Gunneridae</taxon>
        <taxon>Pentapetalae</taxon>
        <taxon>asterids</taxon>
        <taxon>lamiids</taxon>
        <taxon>Gentianales</taxon>
        <taxon>Rubiaceae</taxon>
        <taxon>Ixoroideae</taxon>
        <taxon>Gardenieae complex</taxon>
        <taxon>Bertiereae - Coffeeae clade</taxon>
        <taxon>Coffeeae</taxon>
        <taxon>Coffea</taxon>
    </lineage>
</organism>
<keyword evidence="10 16" id="KW-1133">Transmembrane helix</keyword>
<dbReference type="InterPro" id="IPR001245">
    <property type="entry name" value="Ser-Thr/Tyr_kinase_cat_dom"/>
</dbReference>